<gene>
    <name evidence="2" type="ORF">BCV72DRAFT_326469</name>
</gene>
<feature type="domain" description="Tc1-like transposase DDE" evidence="1">
    <location>
        <begin position="124"/>
        <end position="265"/>
    </location>
</feature>
<protein>
    <recommendedName>
        <fullName evidence="1">Tc1-like transposase DDE domain-containing protein</fullName>
    </recommendedName>
</protein>
<dbReference type="VEuPathDB" id="FungiDB:BCV72DRAFT_326469"/>
<dbReference type="InterPro" id="IPR038717">
    <property type="entry name" value="Tc1-like_DDE_dom"/>
</dbReference>
<dbReference type="GO" id="GO:0003676">
    <property type="term" value="F:nucleic acid binding"/>
    <property type="evidence" value="ECO:0007669"/>
    <property type="project" value="InterPro"/>
</dbReference>
<reference evidence="2" key="1">
    <citation type="journal article" date="2016" name="Proc. Natl. Acad. Sci. U.S.A.">
        <title>Lipid metabolic changes in an early divergent fungus govern the establishment of a mutualistic symbiosis with endobacteria.</title>
        <authorList>
            <person name="Lastovetsky O.A."/>
            <person name="Gaspar M.L."/>
            <person name="Mondo S.J."/>
            <person name="LaButti K.M."/>
            <person name="Sandor L."/>
            <person name="Grigoriev I.V."/>
            <person name="Henry S.A."/>
            <person name="Pawlowska T.E."/>
        </authorList>
    </citation>
    <scope>NUCLEOTIDE SEQUENCE [LARGE SCALE GENOMIC DNA]</scope>
    <source>
        <strain evidence="2">ATCC 52814</strain>
    </source>
</reference>
<dbReference type="EMBL" id="KV922356">
    <property type="protein sequence ID" value="ORE00702.1"/>
    <property type="molecule type" value="Genomic_DNA"/>
</dbReference>
<dbReference type="InterPro" id="IPR036397">
    <property type="entry name" value="RNaseH_sf"/>
</dbReference>
<accession>A0A1X0QLS6</accession>
<sequence length="302" mass="35009">MPRILSTENNKAKKRSYRNIPVNIRQLIIEQVALEGAIIQSEAARRYGQHTSTRKLLAKFPDLAEKGISTSGLWKLLTDRIGFTLKRTKPVVERRNTPVTIQQRYEYVTERFNERGISYKANCIFVDEYGFNSNLIRGQDYSTSIVVNAAKRTENLSILAGISYKGVEDASVKLVKGGTTETIFKDFVAGIMKKLDQTNAGAHFFVMDNASIYKTPEVRYLFKYSNHHMCLLPPYSTFLDPIEERFSKLKSLVRRKPHLRDTRKLIEHIQESTYKICEENCQDWVEHSIEFFKDCMNKKEIY</sequence>
<dbReference type="OrthoDB" id="2428500at2759"/>
<dbReference type="PANTHER" id="PTHR46564">
    <property type="entry name" value="TRANSPOSASE"/>
    <property type="match status" value="1"/>
</dbReference>
<dbReference type="Gene3D" id="3.30.420.10">
    <property type="entry name" value="Ribonuclease H-like superfamily/Ribonuclease H"/>
    <property type="match status" value="1"/>
</dbReference>
<evidence type="ECO:0000259" key="1">
    <source>
        <dbReference type="Pfam" id="PF13358"/>
    </source>
</evidence>
<dbReference type="Pfam" id="PF13358">
    <property type="entry name" value="DDE_3"/>
    <property type="match status" value="1"/>
</dbReference>
<dbReference type="Proteomes" id="UP000242414">
    <property type="component" value="Unassembled WGS sequence"/>
</dbReference>
<evidence type="ECO:0000313" key="2">
    <source>
        <dbReference type="EMBL" id="ORE00702.1"/>
    </source>
</evidence>
<name>A0A1X0QLS6_RHIZD</name>
<dbReference type="PANTHER" id="PTHR46564:SF1">
    <property type="entry name" value="TRANSPOSASE"/>
    <property type="match status" value="1"/>
</dbReference>
<proteinExistence type="predicted"/>
<dbReference type="AlphaFoldDB" id="A0A1X0QLS6"/>
<organism evidence="2">
    <name type="scientific">Rhizopus microsporus var. microsporus</name>
    <dbReference type="NCBI Taxonomy" id="86635"/>
    <lineage>
        <taxon>Eukaryota</taxon>
        <taxon>Fungi</taxon>
        <taxon>Fungi incertae sedis</taxon>
        <taxon>Mucoromycota</taxon>
        <taxon>Mucoromycotina</taxon>
        <taxon>Mucoromycetes</taxon>
        <taxon>Mucorales</taxon>
        <taxon>Mucorineae</taxon>
        <taxon>Rhizopodaceae</taxon>
        <taxon>Rhizopus</taxon>
    </lineage>
</organism>